<evidence type="ECO:0000313" key="1">
    <source>
        <dbReference type="EMBL" id="EYC41828.1"/>
    </source>
</evidence>
<dbReference type="EMBL" id="JARK01000154">
    <property type="protein sequence ID" value="EYC41828.1"/>
    <property type="molecule type" value="Genomic_DNA"/>
</dbReference>
<gene>
    <name evidence="1" type="primary">Acey_s0554.g3365</name>
    <name evidence="1" type="ORF">Y032_0554g3365</name>
</gene>
<dbReference type="AlphaFoldDB" id="A0A016WS12"/>
<reference evidence="2" key="1">
    <citation type="journal article" date="2015" name="Nat. Genet.">
        <title>The genome and transcriptome of the zoonotic hookworm Ancylostoma ceylanicum identify infection-specific gene families.</title>
        <authorList>
            <person name="Schwarz E.M."/>
            <person name="Hu Y."/>
            <person name="Antoshechkin I."/>
            <person name="Miller M.M."/>
            <person name="Sternberg P.W."/>
            <person name="Aroian R.V."/>
        </authorList>
    </citation>
    <scope>NUCLEOTIDE SEQUENCE</scope>
    <source>
        <strain evidence="2">HY135</strain>
    </source>
</reference>
<proteinExistence type="predicted"/>
<dbReference type="Proteomes" id="UP000024635">
    <property type="component" value="Unassembled WGS sequence"/>
</dbReference>
<accession>A0A016WS12</accession>
<comment type="caution">
    <text evidence="1">The sequence shown here is derived from an EMBL/GenBank/DDBJ whole genome shotgun (WGS) entry which is preliminary data.</text>
</comment>
<keyword evidence="2" id="KW-1185">Reference proteome</keyword>
<sequence length="85" mass="9947">MFRMFTVFGSREELAYTITNHNPRRIRTPACQPRLFSAQKASESDRTGKIITAMGNTYNVCQFQKFAWRSHQKTQKTEKNRTETA</sequence>
<name>A0A016WS12_9BILA</name>
<protein>
    <submittedName>
        <fullName evidence="1">Uncharacterized protein</fullName>
    </submittedName>
</protein>
<evidence type="ECO:0000313" key="2">
    <source>
        <dbReference type="Proteomes" id="UP000024635"/>
    </source>
</evidence>
<organism evidence="1 2">
    <name type="scientific">Ancylostoma ceylanicum</name>
    <dbReference type="NCBI Taxonomy" id="53326"/>
    <lineage>
        <taxon>Eukaryota</taxon>
        <taxon>Metazoa</taxon>
        <taxon>Ecdysozoa</taxon>
        <taxon>Nematoda</taxon>
        <taxon>Chromadorea</taxon>
        <taxon>Rhabditida</taxon>
        <taxon>Rhabditina</taxon>
        <taxon>Rhabditomorpha</taxon>
        <taxon>Strongyloidea</taxon>
        <taxon>Ancylostomatidae</taxon>
        <taxon>Ancylostomatinae</taxon>
        <taxon>Ancylostoma</taxon>
    </lineage>
</organism>